<proteinExistence type="predicted"/>
<dbReference type="PROSITE" id="PS50110">
    <property type="entry name" value="RESPONSE_REGULATORY"/>
    <property type="match status" value="1"/>
</dbReference>
<dbReference type="SMART" id="SM00448">
    <property type="entry name" value="REC"/>
    <property type="match status" value="1"/>
</dbReference>
<dbReference type="Pfam" id="PF00196">
    <property type="entry name" value="GerE"/>
    <property type="match status" value="1"/>
</dbReference>
<gene>
    <name evidence="8" type="ORF">NON19_09330</name>
</gene>
<evidence type="ECO:0000313" key="8">
    <source>
        <dbReference type="EMBL" id="MCQ4042232.1"/>
    </source>
</evidence>
<reference evidence="8 9" key="1">
    <citation type="submission" date="2022-06" db="EMBL/GenBank/DDBJ databases">
        <title>Draft genome sequence of type strain Streptomyces rubrisoli DSM 42083.</title>
        <authorList>
            <person name="Duangmal K."/>
            <person name="Klaysubun C."/>
        </authorList>
    </citation>
    <scope>NUCLEOTIDE SEQUENCE [LARGE SCALE GENOMIC DNA]</scope>
    <source>
        <strain evidence="8 9">DSM 42083</strain>
    </source>
</reference>
<keyword evidence="2" id="KW-0238">DNA-binding</keyword>
<keyword evidence="9" id="KW-1185">Reference proteome</keyword>
<accession>A0ABT1PA36</accession>
<dbReference type="InterPro" id="IPR036388">
    <property type="entry name" value="WH-like_DNA-bd_sf"/>
</dbReference>
<dbReference type="SMART" id="SM00421">
    <property type="entry name" value="HTH_LUXR"/>
    <property type="match status" value="1"/>
</dbReference>
<feature type="modified residue" description="4-aspartylphosphate" evidence="4">
    <location>
        <position position="60"/>
    </location>
</feature>
<evidence type="ECO:0000313" key="9">
    <source>
        <dbReference type="Proteomes" id="UP001206206"/>
    </source>
</evidence>
<dbReference type="Proteomes" id="UP001206206">
    <property type="component" value="Unassembled WGS sequence"/>
</dbReference>
<sequence length="275" mass="29020">MARIRVLVVDDHRIFAESLAAALAAEPDVDVSAAGSAPAAQRCLERAAADGRRYDVLLVDADLGDTAGPPATPGHQTGRPPAPQVPVQRGPEPRDQRPTPPAGADPHDGIALVERVRAHHPGTRTVVLAGHDDPRRAARALQAGACGWVAKDSSLSRLLTVVRGVLRDETHLPPALLTGVLRELTTARRHRTESERLVESLTPREQEVLRCMVAGLGRKAVAERLYLSPHTVRTHMQNVLGKLGVHSTLAAVALARRAGVGPADLAVPAGSGKSA</sequence>
<dbReference type="InterPro" id="IPR000792">
    <property type="entry name" value="Tscrpt_reg_LuxR_C"/>
</dbReference>
<dbReference type="SUPFAM" id="SSF46894">
    <property type="entry name" value="C-terminal effector domain of the bipartite response regulators"/>
    <property type="match status" value="1"/>
</dbReference>
<keyword evidence="3" id="KW-0804">Transcription</keyword>
<name>A0ABT1PA36_9ACTN</name>
<dbReference type="InterPro" id="IPR011006">
    <property type="entry name" value="CheY-like_superfamily"/>
</dbReference>
<keyword evidence="1" id="KW-0805">Transcription regulation</keyword>
<dbReference type="CDD" id="cd06170">
    <property type="entry name" value="LuxR_C_like"/>
    <property type="match status" value="1"/>
</dbReference>
<evidence type="ECO:0000256" key="1">
    <source>
        <dbReference type="ARBA" id="ARBA00023015"/>
    </source>
</evidence>
<evidence type="ECO:0000259" key="7">
    <source>
        <dbReference type="PROSITE" id="PS50110"/>
    </source>
</evidence>
<evidence type="ECO:0000256" key="4">
    <source>
        <dbReference type="PROSITE-ProRule" id="PRU00169"/>
    </source>
</evidence>
<protein>
    <submittedName>
        <fullName evidence="8">Response regulator transcription factor</fullName>
    </submittedName>
</protein>
<dbReference type="InterPro" id="IPR016032">
    <property type="entry name" value="Sig_transdc_resp-reg_C-effctor"/>
</dbReference>
<evidence type="ECO:0000256" key="2">
    <source>
        <dbReference type="ARBA" id="ARBA00023125"/>
    </source>
</evidence>
<dbReference type="Gene3D" id="3.40.50.2300">
    <property type="match status" value="1"/>
</dbReference>
<feature type="region of interest" description="Disordered" evidence="5">
    <location>
        <begin position="63"/>
        <end position="107"/>
    </location>
</feature>
<keyword evidence="4" id="KW-0597">Phosphoprotein</keyword>
<evidence type="ECO:0000256" key="3">
    <source>
        <dbReference type="ARBA" id="ARBA00023163"/>
    </source>
</evidence>
<dbReference type="SUPFAM" id="SSF52172">
    <property type="entry name" value="CheY-like"/>
    <property type="match status" value="2"/>
</dbReference>
<dbReference type="Gene3D" id="1.10.10.10">
    <property type="entry name" value="Winged helix-like DNA-binding domain superfamily/Winged helix DNA-binding domain"/>
    <property type="match status" value="1"/>
</dbReference>
<dbReference type="InterPro" id="IPR001789">
    <property type="entry name" value="Sig_transdc_resp-reg_receiver"/>
</dbReference>
<evidence type="ECO:0000256" key="5">
    <source>
        <dbReference type="SAM" id="MobiDB-lite"/>
    </source>
</evidence>
<dbReference type="RefSeq" id="WP_255926238.1">
    <property type="nucleotide sequence ID" value="NZ_JANFNH010000006.1"/>
</dbReference>
<dbReference type="PANTHER" id="PTHR44688">
    <property type="entry name" value="DNA-BINDING TRANSCRIPTIONAL ACTIVATOR DEVR_DOSR"/>
    <property type="match status" value="1"/>
</dbReference>
<organism evidence="8 9">
    <name type="scientific">Streptantibioticus rubrisoli</name>
    <dbReference type="NCBI Taxonomy" id="1387313"/>
    <lineage>
        <taxon>Bacteria</taxon>
        <taxon>Bacillati</taxon>
        <taxon>Actinomycetota</taxon>
        <taxon>Actinomycetes</taxon>
        <taxon>Kitasatosporales</taxon>
        <taxon>Streptomycetaceae</taxon>
        <taxon>Streptantibioticus</taxon>
    </lineage>
</organism>
<dbReference type="PRINTS" id="PR00038">
    <property type="entry name" value="HTHLUXR"/>
</dbReference>
<comment type="caution">
    <text evidence="8">The sequence shown here is derived from an EMBL/GenBank/DDBJ whole genome shotgun (WGS) entry which is preliminary data.</text>
</comment>
<dbReference type="PANTHER" id="PTHR44688:SF16">
    <property type="entry name" value="DNA-BINDING TRANSCRIPTIONAL ACTIVATOR DEVR_DOSR"/>
    <property type="match status" value="1"/>
</dbReference>
<dbReference type="PROSITE" id="PS50043">
    <property type="entry name" value="HTH_LUXR_2"/>
    <property type="match status" value="1"/>
</dbReference>
<evidence type="ECO:0000259" key="6">
    <source>
        <dbReference type="PROSITE" id="PS50043"/>
    </source>
</evidence>
<feature type="domain" description="HTH luxR-type" evidence="6">
    <location>
        <begin position="194"/>
        <end position="259"/>
    </location>
</feature>
<feature type="domain" description="Response regulatory" evidence="7">
    <location>
        <begin position="5"/>
        <end position="166"/>
    </location>
</feature>
<dbReference type="EMBL" id="JANFNH010000006">
    <property type="protein sequence ID" value="MCQ4042232.1"/>
    <property type="molecule type" value="Genomic_DNA"/>
</dbReference>